<feature type="domain" description="DNA primase DNAG catalytic core N-terminal" evidence="2">
    <location>
        <begin position="70"/>
        <end position="212"/>
    </location>
</feature>
<proteinExistence type="predicted"/>
<feature type="non-terminal residue" evidence="3">
    <location>
        <position position="406"/>
    </location>
</feature>
<accession>A0ABT6AHN4</accession>
<reference evidence="3 4" key="1">
    <citation type="submission" date="2023-03" db="EMBL/GenBank/DDBJ databases">
        <title>Draft genome sequence of Streptomyces sp. K1PA1 isolated from peat swamp forest in Thailand.</title>
        <authorList>
            <person name="Klaysubun C."/>
            <person name="Duangmal K."/>
        </authorList>
    </citation>
    <scope>NUCLEOTIDE SEQUENCE [LARGE SCALE GENOMIC DNA]</scope>
    <source>
        <strain evidence="3 4">K1PA1</strain>
    </source>
</reference>
<feature type="compositionally biased region" description="Basic and acidic residues" evidence="1">
    <location>
        <begin position="171"/>
        <end position="184"/>
    </location>
</feature>
<dbReference type="Gene3D" id="3.90.980.10">
    <property type="entry name" value="DNA primase, catalytic core, N-terminal domain"/>
    <property type="match status" value="1"/>
</dbReference>
<dbReference type="EMBL" id="JARJBB010000090">
    <property type="protein sequence ID" value="MDF3303365.1"/>
    <property type="molecule type" value="Genomic_DNA"/>
</dbReference>
<feature type="region of interest" description="Disordered" evidence="1">
    <location>
        <begin position="169"/>
        <end position="192"/>
    </location>
</feature>
<dbReference type="InterPro" id="IPR034151">
    <property type="entry name" value="TOPRIM_DnaG_bac"/>
</dbReference>
<dbReference type="PANTHER" id="PTHR30313:SF2">
    <property type="entry name" value="DNA PRIMASE"/>
    <property type="match status" value="1"/>
</dbReference>
<organism evidence="3 4">
    <name type="scientific">Streptomyces tropicalis</name>
    <dbReference type="NCBI Taxonomy" id="3034234"/>
    <lineage>
        <taxon>Bacteria</taxon>
        <taxon>Bacillati</taxon>
        <taxon>Actinomycetota</taxon>
        <taxon>Actinomycetes</taxon>
        <taxon>Kitasatosporales</taxon>
        <taxon>Streptomycetaceae</taxon>
        <taxon>Streptomyces</taxon>
    </lineage>
</organism>
<dbReference type="SUPFAM" id="SSF56731">
    <property type="entry name" value="DNA primase core"/>
    <property type="match status" value="1"/>
</dbReference>
<sequence length="406" mass="44185">ARDRELADRLRPVLHEAIRQHPDKSLAAYRVDFQHTPHVGQGALQDASGTQAGVPRERLIAVNRAAAQIFAEHLRSDPHAELSRTYLTDERQLPTEVQQEWHLGYAPSDRGAGRWDVLTRELMAQGFTEDELLHAGLAVTSRIGTLIDAFTDRIIFPIHDENQDIVGFSGRRVDRPGETDEQAKGRGGPKYLNTSNDADLFNKSDLVFGLHHPAQAEALASSSGPRVSVEGYLDVIAVARAAATLPIEQRPVVGAPMGTAFTERQLTVLRGLDTDNPRPHIVFLDADESGRKVLLDKWDLLVKAAGPTTVTTAPDAKDAAKLWEEGIDAGGDGAAPVLHALEQHQPLLDATVEAVLVKNADESERANHAFASTRFFPRTRAIAAEAARYIHQAVQAEAPGDSTALE</sequence>
<dbReference type="Pfam" id="PF08275">
    <property type="entry name" value="DNAG_N"/>
    <property type="match status" value="1"/>
</dbReference>
<gene>
    <name evidence="3" type="ORF">P3H78_33130</name>
</gene>
<name>A0ABT6AHN4_9ACTN</name>
<dbReference type="Gene3D" id="3.40.1360.10">
    <property type="match status" value="1"/>
</dbReference>
<dbReference type="Pfam" id="PF13155">
    <property type="entry name" value="Toprim_2"/>
    <property type="match status" value="1"/>
</dbReference>
<dbReference type="InterPro" id="IPR050219">
    <property type="entry name" value="DnaG_primase"/>
</dbReference>
<dbReference type="InterPro" id="IPR013264">
    <property type="entry name" value="DNAG_N"/>
</dbReference>
<dbReference type="InterPro" id="IPR037068">
    <property type="entry name" value="DNA_primase_core_N_sf"/>
</dbReference>
<dbReference type="RefSeq" id="WP_276112877.1">
    <property type="nucleotide sequence ID" value="NZ_JARJBB010000090.1"/>
</dbReference>
<dbReference type="CDD" id="cd03364">
    <property type="entry name" value="TOPRIM_DnaG_primases"/>
    <property type="match status" value="1"/>
</dbReference>
<dbReference type="PANTHER" id="PTHR30313">
    <property type="entry name" value="DNA PRIMASE"/>
    <property type="match status" value="1"/>
</dbReference>
<protein>
    <submittedName>
        <fullName evidence="3">Toprim domain-containing protein</fullName>
    </submittedName>
</protein>
<evidence type="ECO:0000256" key="1">
    <source>
        <dbReference type="SAM" id="MobiDB-lite"/>
    </source>
</evidence>
<dbReference type="Proteomes" id="UP001221150">
    <property type="component" value="Unassembled WGS sequence"/>
</dbReference>
<evidence type="ECO:0000259" key="2">
    <source>
        <dbReference type="Pfam" id="PF08275"/>
    </source>
</evidence>
<evidence type="ECO:0000313" key="4">
    <source>
        <dbReference type="Proteomes" id="UP001221150"/>
    </source>
</evidence>
<feature type="non-terminal residue" evidence="3">
    <location>
        <position position="1"/>
    </location>
</feature>
<keyword evidence="4" id="KW-1185">Reference proteome</keyword>
<comment type="caution">
    <text evidence="3">The sequence shown here is derived from an EMBL/GenBank/DDBJ whole genome shotgun (WGS) entry which is preliminary data.</text>
</comment>
<evidence type="ECO:0000313" key="3">
    <source>
        <dbReference type="EMBL" id="MDF3303365.1"/>
    </source>
</evidence>